<gene>
    <name evidence="3" type="ORF">CLV74_11741</name>
</gene>
<reference evidence="3 4" key="1">
    <citation type="submission" date="2018-03" db="EMBL/GenBank/DDBJ databases">
        <title>Genomic Encyclopedia of Archaeal and Bacterial Type Strains, Phase II (KMG-II): from individual species to whole genera.</title>
        <authorList>
            <person name="Goeker M."/>
        </authorList>
    </citation>
    <scope>NUCLEOTIDE SEQUENCE [LARGE SCALE GENOMIC DNA]</scope>
    <source>
        <strain evidence="3 4">DSM 100212</strain>
    </source>
</reference>
<evidence type="ECO:0000256" key="2">
    <source>
        <dbReference type="ARBA" id="ARBA00022801"/>
    </source>
</evidence>
<evidence type="ECO:0000313" key="3">
    <source>
        <dbReference type="EMBL" id="PRY85216.1"/>
    </source>
</evidence>
<dbReference type="Pfam" id="PF13279">
    <property type="entry name" value="4HBT_2"/>
    <property type="match status" value="1"/>
</dbReference>
<keyword evidence="4" id="KW-1185">Reference proteome</keyword>
<dbReference type="EMBL" id="PVTQ01000017">
    <property type="protein sequence ID" value="PRY85216.1"/>
    <property type="molecule type" value="Genomic_DNA"/>
</dbReference>
<dbReference type="GO" id="GO:0047617">
    <property type="term" value="F:fatty acyl-CoA hydrolase activity"/>
    <property type="evidence" value="ECO:0007669"/>
    <property type="project" value="TreeGrafter"/>
</dbReference>
<sequence length="143" mass="16261">MRDHGIPDAWPLGIADRVHFGDLDALQHVNNAVYLKWLENIRIQYLMDWGITSYSPDDPRIVLRSVSLEYRKEMLLNEDYILTARTTEFRTTSFTQEYGIYSGDLRVTGTAVIVMLEPDGSGKRTLPAALRQRFIEVDGAVAA</sequence>
<proteinExistence type="inferred from homology"/>
<dbReference type="InterPro" id="IPR029069">
    <property type="entry name" value="HotDog_dom_sf"/>
</dbReference>
<dbReference type="AlphaFoldDB" id="A0A2T0WEX6"/>
<organism evidence="3 4">
    <name type="scientific">Donghicola tyrosinivorans</name>
    <dbReference type="NCBI Taxonomy" id="1652492"/>
    <lineage>
        <taxon>Bacteria</taxon>
        <taxon>Pseudomonadati</taxon>
        <taxon>Pseudomonadota</taxon>
        <taxon>Alphaproteobacteria</taxon>
        <taxon>Rhodobacterales</taxon>
        <taxon>Roseobacteraceae</taxon>
        <taxon>Donghicola</taxon>
    </lineage>
</organism>
<evidence type="ECO:0000313" key="4">
    <source>
        <dbReference type="Proteomes" id="UP000238392"/>
    </source>
</evidence>
<dbReference type="Gene3D" id="3.10.129.10">
    <property type="entry name" value="Hotdog Thioesterase"/>
    <property type="match status" value="1"/>
</dbReference>
<keyword evidence="2 3" id="KW-0378">Hydrolase</keyword>
<dbReference type="PANTHER" id="PTHR31793:SF27">
    <property type="entry name" value="NOVEL THIOESTERASE SUPERFAMILY DOMAIN AND SAPOSIN A-TYPE DOMAIN CONTAINING PROTEIN (0610012H03RIK)"/>
    <property type="match status" value="1"/>
</dbReference>
<dbReference type="InterPro" id="IPR050563">
    <property type="entry name" value="4-hydroxybenzoyl-CoA_TE"/>
</dbReference>
<comment type="caution">
    <text evidence="3">The sequence shown here is derived from an EMBL/GenBank/DDBJ whole genome shotgun (WGS) entry which is preliminary data.</text>
</comment>
<protein>
    <submittedName>
        <fullName evidence="3">Acyl-CoA thioester hydrolase</fullName>
    </submittedName>
</protein>
<accession>A0A2T0WEX6</accession>
<name>A0A2T0WEX6_9RHOB</name>
<comment type="similarity">
    <text evidence="1">Belongs to the 4-hydroxybenzoyl-CoA thioesterase family.</text>
</comment>
<dbReference type="Proteomes" id="UP000238392">
    <property type="component" value="Unassembled WGS sequence"/>
</dbReference>
<evidence type="ECO:0000256" key="1">
    <source>
        <dbReference type="ARBA" id="ARBA00005953"/>
    </source>
</evidence>
<dbReference type="CDD" id="cd00586">
    <property type="entry name" value="4HBT"/>
    <property type="match status" value="1"/>
</dbReference>
<dbReference type="PANTHER" id="PTHR31793">
    <property type="entry name" value="4-HYDROXYBENZOYL-COA THIOESTERASE FAMILY MEMBER"/>
    <property type="match status" value="1"/>
</dbReference>
<dbReference type="SUPFAM" id="SSF54637">
    <property type="entry name" value="Thioesterase/thiol ester dehydrase-isomerase"/>
    <property type="match status" value="1"/>
</dbReference>